<evidence type="ECO:0000256" key="1">
    <source>
        <dbReference type="SAM" id="MobiDB-lite"/>
    </source>
</evidence>
<feature type="region of interest" description="Disordered" evidence="1">
    <location>
        <begin position="63"/>
        <end position="86"/>
    </location>
</feature>
<dbReference type="Proteomes" id="UP001610446">
    <property type="component" value="Unassembled WGS sequence"/>
</dbReference>
<reference evidence="2 3" key="1">
    <citation type="submission" date="2024-07" db="EMBL/GenBank/DDBJ databases">
        <title>Section-level genome sequencing and comparative genomics of Aspergillus sections Usti and Cavernicolus.</title>
        <authorList>
            <consortium name="Lawrence Berkeley National Laboratory"/>
            <person name="Nybo J.L."/>
            <person name="Vesth T.C."/>
            <person name="Theobald S."/>
            <person name="Frisvad J.C."/>
            <person name="Larsen T.O."/>
            <person name="Kjaerboelling I."/>
            <person name="Rothschild-Mancinelli K."/>
            <person name="Lyhne E.K."/>
            <person name="Kogle M.E."/>
            <person name="Barry K."/>
            <person name="Clum A."/>
            <person name="Na H."/>
            <person name="Ledsgaard L."/>
            <person name="Lin J."/>
            <person name="Lipzen A."/>
            <person name="Kuo A."/>
            <person name="Riley R."/>
            <person name="Mondo S."/>
            <person name="Labutti K."/>
            <person name="Haridas S."/>
            <person name="Pangalinan J."/>
            <person name="Salamov A.A."/>
            <person name="Simmons B.A."/>
            <person name="Magnuson J.K."/>
            <person name="Chen J."/>
            <person name="Drula E."/>
            <person name="Henrissat B."/>
            <person name="Wiebenga A."/>
            <person name="Lubbers R.J."/>
            <person name="Gomes A.C."/>
            <person name="Makela M.R."/>
            <person name="Stajich J."/>
            <person name="Grigoriev I.V."/>
            <person name="Mortensen U.H."/>
            <person name="De Vries R.P."/>
            <person name="Baker S.E."/>
            <person name="Andersen M.R."/>
        </authorList>
    </citation>
    <scope>NUCLEOTIDE SEQUENCE [LARGE SCALE GENOMIC DNA]</scope>
    <source>
        <strain evidence="2 3">CBS 123904</strain>
    </source>
</reference>
<gene>
    <name evidence="2" type="ORF">BJY01DRAFT_204565</name>
</gene>
<protein>
    <submittedName>
        <fullName evidence="2">Uncharacterized protein</fullName>
    </submittedName>
</protein>
<proteinExistence type="predicted"/>
<comment type="caution">
    <text evidence="2">The sequence shown here is derived from an EMBL/GenBank/DDBJ whole genome shotgun (WGS) entry which is preliminary data.</text>
</comment>
<accession>A0ABR4KRL5</accession>
<keyword evidence="3" id="KW-1185">Reference proteome</keyword>
<dbReference type="EMBL" id="JBFXLU010000012">
    <property type="protein sequence ID" value="KAL2854914.1"/>
    <property type="molecule type" value="Genomic_DNA"/>
</dbReference>
<name>A0ABR4KRL5_9EURO</name>
<organism evidence="2 3">
    <name type="scientific">Aspergillus pseudoustus</name>
    <dbReference type="NCBI Taxonomy" id="1810923"/>
    <lineage>
        <taxon>Eukaryota</taxon>
        <taxon>Fungi</taxon>
        <taxon>Dikarya</taxon>
        <taxon>Ascomycota</taxon>
        <taxon>Pezizomycotina</taxon>
        <taxon>Eurotiomycetes</taxon>
        <taxon>Eurotiomycetidae</taxon>
        <taxon>Eurotiales</taxon>
        <taxon>Aspergillaceae</taxon>
        <taxon>Aspergillus</taxon>
        <taxon>Aspergillus subgen. Nidulantes</taxon>
    </lineage>
</organism>
<sequence>MDGNTPSSLFTQTADLRTFESGILDLEVFVSLGSAIMARPLIPPLKTVPQWLGCREYECSHPRPEVSELQLRDAPPTAELTEGTEV</sequence>
<evidence type="ECO:0000313" key="2">
    <source>
        <dbReference type="EMBL" id="KAL2854914.1"/>
    </source>
</evidence>
<evidence type="ECO:0000313" key="3">
    <source>
        <dbReference type="Proteomes" id="UP001610446"/>
    </source>
</evidence>